<accession>A0AAJ8E2A9</accession>
<name>A0AAJ8E2A9_ASPNG</name>
<evidence type="ECO:0000259" key="1">
    <source>
        <dbReference type="PROSITE" id="PS00028"/>
    </source>
</evidence>
<protein>
    <recommendedName>
        <fullName evidence="1">C2H2-type domain-containing protein</fullName>
    </recommendedName>
</protein>
<sequence>MDGKEIAHPVGVNHDEDAERLSSILSPDSFRICTATLARRVPGSTRALVNVGSVEHTPAGPHGCLSNKPECKPMKSEDESLPIEATMLSDGSGFPIPAAGWNTTVPVHGQDQAAFATTAQFQAHQLAPPSSHPASQCKHNFPSAGVMEGSICRSQHPRENPPVSDLTMLQDPEPSYMRRSYREEIEAANGGIRPDDLLRTYIPMNLKCILRACDRVFDDEDEAEDHFQLDHNYPENCVCRFCRDAFSSSFEKFEVDLDYSGNGKAEELTKKTTELCRNARTTK</sequence>
<dbReference type="AlphaFoldDB" id="A0AAJ8E2A9"/>
<dbReference type="PROSITE" id="PS00028">
    <property type="entry name" value="ZINC_FINGER_C2H2_1"/>
    <property type="match status" value="1"/>
</dbReference>
<dbReference type="KEGG" id="ang:An12g03340"/>
<organism evidence="2">
    <name type="scientific">Aspergillus niger</name>
    <dbReference type="NCBI Taxonomy" id="5061"/>
    <lineage>
        <taxon>Eukaryota</taxon>
        <taxon>Fungi</taxon>
        <taxon>Dikarya</taxon>
        <taxon>Ascomycota</taxon>
        <taxon>Pezizomycotina</taxon>
        <taxon>Eurotiomycetes</taxon>
        <taxon>Eurotiomycetidae</taxon>
        <taxon>Eurotiales</taxon>
        <taxon>Aspergillaceae</taxon>
        <taxon>Aspergillus</taxon>
        <taxon>Aspergillus subgen. Circumdati</taxon>
    </lineage>
</organism>
<reference evidence="2" key="2">
    <citation type="submission" date="2025-08" db="UniProtKB">
        <authorList>
            <consortium name="RefSeq"/>
        </authorList>
    </citation>
    <scope>IDENTIFICATION</scope>
</reference>
<proteinExistence type="predicted"/>
<feature type="domain" description="C2H2-type" evidence="1">
    <location>
        <begin position="208"/>
        <end position="231"/>
    </location>
</feature>
<dbReference type="RefSeq" id="XP_059604387.1">
    <property type="nucleotide sequence ID" value="XM_059750787.1"/>
</dbReference>
<dbReference type="VEuPathDB" id="FungiDB:An12g03340"/>
<dbReference type="GeneID" id="84592518"/>
<evidence type="ECO:0000313" key="2">
    <source>
        <dbReference type="RefSeq" id="XP_059604387.1"/>
    </source>
</evidence>
<reference evidence="2" key="1">
    <citation type="submission" date="2025-02" db="EMBL/GenBank/DDBJ databases">
        <authorList>
            <consortium name="NCBI Genome Project"/>
        </authorList>
    </citation>
    <scope>NUCLEOTIDE SEQUENCE</scope>
</reference>
<gene>
    <name evidence="2" type="ORF">An12g03340</name>
</gene>
<dbReference type="InterPro" id="IPR013087">
    <property type="entry name" value="Znf_C2H2_type"/>
</dbReference>